<dbReference type="AlphaFoldDB" id="A0ABD1SWT0"/>
<keyword evidence="3" id="KW-0812">Transmembrane</keyword>
<evidence type="ECO:0000256" key="2">
    <source>
        <dbReference type="ARBA" id="ARBA00023274"/>
    </source>
</evidence>
<dbReference type="SUPFAM" id="SSF52313">
    <property type="entry name" value="Ribosomal protein S2"/>
    <property type="match status" value="1"/>
</dbReference>
<keyword evidence="5" id="KW-1185">Reference proteome</keyword>
<proteinExistence type="predicted"/>
<feature type="transmembrane region" description="Helical" evidence="3">
    <location>
        <begin position="127"/>
        <end position="145"/>
    </location>
</feature>
<keyword evidence="2" id="KW-0687">Ribonucleoprotein</keyword>
<dbReference type="Proteomes" id="UP001604336">
    <property type="component" value="Unassembled WGS sequence"/>
</dbReference>
<keyword evidence="3" id="KW-1133">Transmembrane helix</keyword>
<accession>A0ABD1SWT0</accession>
<evidence type="ECO:0000256" key="3">
    <source>
        <dbReference type="SAM" id="Phobius"/>
    </source>
</evidence>
<evidence type="ECO:0000313" key="4">
    <source>
        <dbReference type="EMBL" id="KAL2504909.1"/>
    </source>
</evidence>
<dbReference type="PANTHER" id="PTHR11489">
    <property type="entry name" value="40S RIBOSOMAL PROTEIN SA"/>
    <property type="match status" value="1"/>
</dbReference>
<gene>
    <name evidence="4" type="ORF">Adt_20530</name>
</gene>
<keyword evidence="1 4" id="KW-0689">Ribosomal protein</keyword>
<dbReference type="GO" id="GO:1990904">
    <property type="term" value="C:ribonucleoprotein complex"/>
    <property type="evidence" value="ECO:0007669"/>
    <property type="project" value="UniProtKB-KW"/>
</dbReference>
<protein>
    <submittedName>
        <fullName evidence="4">Ribosomal protein S2</fullName>
    </submittedName>
</protein>
<evidence type="ECO:0000313" key="5">
    <source>
        <dbReference type="Proteomes" id="UP001604336"/>
    </source>
</evidence>
<dbReference type="EMBL" id="JBFOLK010000006">
    <property type="protein sequence ID" value="KAL2504909.1"/>
    <property type="molecule type" value="Genomic_DNA"/>
</dbReference>
<dbReference type="InterPro" id="IPR023591">
    <property type="entry name" value="Ribosomal_uS2_flav_dom_sf"/>
</dbReference>
<dbReference type="Gene3D" id="3.40.50.10490">
    <property type="entry name" value="Glucose-6-phosphate isomerase like protein, domain 1"/>
    <property type="match status" value="2"/>
</dbReference>
<evidence type="ECO:0000256" key="1">
    <source>
        <dbReference type="ARBA" id="ARBA00022980"/>
    </source>
</evidence>
<reference evidence="5" key="1">
    <citation type="submission" date="2024-07" db="EMBL/GenBank/DDBJ databases">
        <title>Two chromosome-level genome assemblies of Korean endemic species Abeliophyllum distichum and Forsythia ovata (Oleaceae).</title>
        <authorList>
            <person name="Jang H."/>
        </authorList>
    </citation>
    <scope>NUCLEOTIDE SEQUENCE [LARGE SCALE GENOMIC DNA]</scope>
</reference>
<dbReference type="InterPro" id="IPR005707">
    <property type="entry name" value="Ribosomal_uS2_euk/arc"/>
</dbReference>
<dbReference type="GO" id="GO:0005840">
    <property type="term" value="C:ribosome"/>
    <property type="evidence" value="ECO:0007669"/>
    <property type="project" value="UniProtKB-KW"/>
</dbReference>
<sequence>MDRYVFKRRNDGIYIINLGKIWEKLQIAARTIKEDALSSIPTIAFCDKDCPMCYVDIGIPANNKGKHIVGCLFWLLARMVLRMHGVIALGSIHLKSSAFQAFQLIYISTRNLGRPKRRSFCYSRLPISRLLQWMLIGLAVLYQILNGIQKWLVPSDGNRANSNQIGLICIRPAIIQGNTNL</sequence>
<organism evidence="4 5">
    <name type="scientific">Abeliophyllum distichum</name>
    <dbReference type="NCBI Taxonomy" id="126358"/>
    <lineage>
        <taxon>Eukaryota</taxon>
        <taxon>Viridiplantae</taxon>
        <taxon>Streptophyta</taxon>
        <taxon>Embryophyta</taxon>
        <taxon>Tracheophyta</taxon>
        <taxon>Spermatophyta</taxon>
        <taxon>Magnoliopsida</taxon>
        <taxon>eudicotyledons</taxon>
        <taxon>Gunneridae</taxon>
        <taxon>Pentapetalae</taxon>
        <taxon>asterids</taxon>
        <taxon>lamiids</taxon>
        <taxon>Lamiales</taxon>
        <taxon>Oleaceae</taxon>
        <taxon>Forsythieae</taxon>
        <taxon>Abeliophyllum</taxon>
    </lineage>
</organism>
<name>A0ABD1SWT0_9LAMI</name>
<comment type="caution">
    <text evidence="4">The sequence shown here is derived from an EMBL/GenBank/DDBJ whole genome shotgun (WGS) entry which is preliminary data.</text>
</comment>
<keyword evidence="3" id="KW-0472">Membrane</keyword>